<organism evidence="1 2">
    <name type="scientific">Phaseolus angularis</name>
    <name type="common">Azuki bean</name>
    <name type="synonym">Vigna angularis</name>
    <dbReference type="NCBI Taxonomy" id="3914"/>
    <lineage>
        <taxon>Eukaryota</taxon>
        <taxon>Viridiplantae</taxon>
        <taxon>Streptophyta</taxon>
        <taxon>Embryophyta</taxon>
        <taxon>Tracheophyta</taxon>
        <taxon>Spermatophyta</taxon>
        <taxon>Magnoliopsida</taxon>
        <taxon>eudicotyledons</taxon>
        <taxon>Gunneridae</taxon>
        <taxon>Pentapetalae</taxon>
        <taxon>rosids</taxon>
        <taxon>fabids</taxon>
        <taxon>Fabales</taxon>
        <taxon>Fabaceae</taxon>
        <taxon>Papilionoideae</taxon>
        <taxon>50 kb inversion clade</taxon>
        <taxon>NPAAA clade</taxon>
        <taxon>indigoferoid/millettioid clade</taxon>
        <taxon>Phaseoleae</taxon>
        <taxon>Vigna</taxon>
    </lineage>
</organism>
<reference evidence="1 2" key="1">
    <citation type="submission" date="2020-05" db="EMBL/GenBank/DDBJ databases">
        <title>Vigna angularis (adzuki bean) Var. LongXiaoDou No. 4 denovo assembly.</title>
        <authorList>
            <person name="Xiang H."/>
        </authorList>
    </citation>
    <scope>NUCLEOTIDE SEQUENCE [LARGE SCALE GENOMIC DNA]</scope>
    <source>
        <tissue evidence="1">Leaf</tissue>
    </source>
</reference>
<sequence>MAISMAVYEIHRIESRRFHFSSSSSEIGAIWRWKRYSRHTYTQIEGRFLHEMEHGVGRFRTNDPTTAHVYFLPFSFTWMVKYLYTPNTYDVTPLENFVSDYAILHLHRISGRGTSFLGLKPSEVLGNRDNDMRVYRYLPKDLDYCSFMLKSKFWLCPSEYEVASPRVVESIYAECVPETQAWSKGRQETFYSEPTG</sequence>
<dbReference type="PANTHER" id="PTHR11062">
    <property type="entry name" value="EXOSTOSIN HEPARAN SULFATE GLYCOSYLTRANSFERASE -RELATED"/>
    <property type="match status" value="1"/>
</dbReference>
<dbReference type="PANTHER" id="PTHR11062:SF337">
    <property type="entry name" value="OS04G0109900 PROTEIN"/>
    <property type="match status" value="1"/>
</dbReference>
<dbReference type="InterPro" id="IPR004263">
    <property type="entry name" value="Exostosin"/>
</dbReference>
<gene>
    <name evidence="1" type="ORF">HKW66_Vig0098490</name>
</gene>
<dbReference type="Proteomes" id="UP000743370">
    <property type="component" value="Unassembled WGS sequence"/>
</dbReference>
<dbReference type="GO" id="GO:0016757">
    <property type="term" value="F:glycosyltransferase activity"/>
    <property type="evidence" value="ECO:0007669"/>
    <property type="project" value="InterPro"/>
</dbReference>
<comment type="caution">
    <text evidence="1">The sequence shown here is derived from an EMBL/GenBank/DDBJ whole genome shotgun (WGS) entry which is preliminary data.</text>
</comment>
<evidence type="ECO:0000313" key="1">
    <source>
        <dbReference type="EMBL" id="KAG2400297.1"/>
    </source>
</evidence>
<accession>A0A8T0KK03</accession>
<name>A0A8T0KK03_PHAAN</name>
<proteinExistence type="predicted"/>
<protein>
    <submittedName>
        <fullName evidence="1">Glycosyltransferase protein</fullName>
    </submittedName>
</protein>
<evidence type="ECO:0000313" key="2">
    <source>
        <dbReference type="Proteomes" id="UP000743370"/>
    </source>
</evidence>
<dbReference type="AlphaFoldDB" id="A0A8T0KK03"/>
<dbReference type="EMBL" id="JABFOF010000004">
    <property type="protein sequence ID" value="KAG2400297.1"/>
    <property type="molecule type" value="Genomic_DNA"/>
</dbReference>